<dbReference type="RefSeq" id="WP_146041466.1">
    <property type="nucleotide sequence ID" value="NZ_JAMDHA010000036.1"/>
</dbReference>
<dbReference type="Proteomes" id="UP001148185">
    <property type="component" value="Unassembled WGS sequence"/>
</dbReference>
<feature type="transmembrane region" description="Helical" evidence="1">
    <location>
        <begin position="203"/>
        <end position="223"/>
    </location>
</feature>
<dbReference type="AlphaFoldDB" id="A0A9X4HF61"/>
<keyword evidence="1" id="KW-0812">Transmembrane</keyword>
<protein>
    <submittedName>
        <fullName evidence="2">Uncharacterized protein</fullName>
    </submittedName>
</protein>
<proteinExistence type="predicted"/>
<reference evidence="2 3" key="1">
    <citation type="submission" date="2022-05" db="EMBL/GenBank/DDBJ databases">
        <title>Novel Pseudomonas spp. Isolated from a Rainbow Trout Aquaculture Facility.</title>
        <authorList>
            <person name="Testerman T."/>
            <person name="Graf J."/>
        </authorList>
    </citation>
    <scope>NUCLEOTIDE SEQUENCE [LARGE SCALE GENOMIC DNA]</scope>
    <source>
        <strain evidence="2 3">ID1042</strain>
    </source>
</reference>
<keyword evidence="1" id="KW-1133">Transmembrane helix</keyword>
<evidence type="ECO:0000313" key="2">
    <source>
        <dbReference type="EMBL" id="MDD1010968.1"/>
    </source>
</evidence>
<sequence>MSIRSLFNELNEVGIIAVVIDENCLSAVLDGSRSSQSLIEELSSSSRKSGYFVRLPGANELQVDQCLRKWGGEGAAKIYHLPVFDNAFTSGEERMFLRAEAAHLLHEGLARIRGAAGSDPAFVESISDALYHLPNNVVADGQRSLENLRELIGPAKKVLLEARSNNTKYTYYYRMIPSPAVMYVMSAIAAVDAVTSLAQGKLVYGSVVSALSVICALIGLVSWRRKRVKG</sequence>
<evidence type="ECO:0000313" key="3">
    <source>
        <dbReference type="Proteomes" id="UP001148185"/>
    </source>
</evidence>
<keyword evidence="3" id="KW-1185">Reference proteome</keyword>
<evidence type="ECO:0000256" key="1">
    <source>
        <dbReference type="SAM" id="Phobius"/>
    </source>
</evidence>
<comment type="caution">
    <text evidence="2">The sequence shown here is derived from an EMBL/GenBank/DDBJ whole genome shotgun (WGS) entry which is preliminary data.</text>
</comment>
<organism evidence="2 3">
    <name type="scientific">Pseudomonas shahriarae</name>
    <dbReference type="NCBI Taxonomy" id="2745512"/>
    <lineage>
        <taxon>Bacteria</taxon>
        <taxon>Pseudomonadati</taxon>
        <taxon>Pseudomonadota</taxon>
        <taxon>Gammaproteobacteria</taxon>
        <taxon>Pseudomonadales</taxon>
        <taxon>Pseudomonadaceae</taxon>
        <taxon>Pseudomonas</taxon>
    </lineage>
</organism>
<name>A0A9X4HF61_9PSED</name>
<gene>
    <name evidence="2" type="ORF">M5G27_26210</name>
</gene>
<keyword evidence="1" id="KW-0472">Membrane</keyword>
<feature type="transmembrane region" description="Helical" evidence="1">
    <location>
        <begin position="171"/>
        <end position="191"/>
    </location>
</feature>
<accession>A0A9X4HF61</accession>
<dbReference type="EMBL" id="JAMDHA010000036">
    <property type="protein sequence ID" value="MDD1010968.1"/>
    <property type="molecule type" value="Genomic_DNA"/>
</dbReference>